<dbReference type="EC" id="1.3.1.1" evidence="11"/>
<keyword evidence="2" id="KW-0285">Flavoprotein</keyword>
<dbReference type="Pfam" id="PF14691">
    <property type="entry name" value="Fer4_20"/>
    <property type="match status" value="1"/>
</dbReference>
<dbReference type="PANTHER" id="PTHR43073">
    <property type="entry name" value="DIHYDROPYRIMIDINE DEHYDROGENASE [NADP(+)]"/>
    <property type="match status" value="1"/>
</dbReference>
<dbReference type="RefSeq" id="WP_345927410.1">
    <property type="nucleotide sequence ID" value="NZ_JBDIVF010000004.1"/>
</dbReference>
<comment type="catalytic activity">
    <reaction evidence="7">
        <text>5,6-dihydrothymine + NAD(+) = thymine + NADH + H(+)</text>
        <dbReference type="Rhea" id="RHEA:28791"/>
        <dbReference type="ChEBI" id="CHEBI:15378"/>
        <dbReference type="ChEBI" id="CHEBI:17821"/>
        <dbReference type="ChEBI" id="CHEBI:27468"/>
        <dbReference type="ChEBI" id="CHEBI:57540"/>
        <dbReference type="ChEBI" id="CHEBI:57945"/>
        <dbReference type="EC" id="1.3.1.1"/>
    </reaction>
</comment>
<reference evidence="13 14" key="1">
    <citation type="submission" date="2024-07" db="EMBL/GenBank/DDBJ databases">
        <title>Uliginosibacterium paludis KCTC:42655.</title>
        <authorList>
            <person name="Kim M.K."/>
        </authorList>
    </citation>
    <scope>NUCLEOTIDE SEQUENCE [LARGE SCALE GENOMIC DNA]</scope>
    <source>
        <strain evidence="13 14">KCTC 42655</strain>
    </source>
</reference>
<evidence type="ECO:0000256" key="9">
    <source>
        <dbReference type="ARBA" id="ARBA00049578"/>
    </source>
</evidence>
<evidence type="ECO:0000256" key="7">
    <source>
        <dbReference type="ARBA" id="ARBA00047685"/>
    </source>
</evidence>
<dbReference type="Proteomes" id="UP001548590">
    <property type="component" value="Unassembled WGS sequence"/>
</dbReference>
<keyword evidence="4" id="KW-0560">Oxidoreductase</keyword>
<sequence>MNRPIENPGAMDLPGMVAGRLSPEACAVNFTDARPPLNARQALIEAERCYYCYNAPCIEACPTGIDIPHFIQRIAQENNRGAAETILESNVLGGMCARVCPTENLCEGACVRQTNESKPVEIGLLQRFATDAYFAAPGAPMFSRAEATGRRIAVVGAGPAGLSCAHRLAMLGHEVVVHEARSKPGGLNEYGLARYKTPDGFAQREIEWLLSIGGIEVRCGQQLGRDFTLASLTEAYDAVFLGMGLAGVNALGVSEQLLDGLRAAVDFIADVRQASDLSQVPVGRKVVVIGGGMTAVDAAVQAKKLGAREVTMVYRRGARAMSASAYEQQWAQINGVTIRHWGAPREVLGQDGVVSGVVFAVTRDEDGRLVETGETFTLEADMVLKAIGQSFVAEPLDITLALEKGRIATDASGQTSHPKIWAGGDCRAGGLDLTVEAVEHGKQAAIAIDAALRT</sequence>
<comment type="catalytic activity">
    <reaction evidence="8">
        <text>5,6-dihydrouracil + NAD(+) = uracil + NADH + H(+)</text>
        <dbReference type="Rhea" id="RHEA:20189"/>
        <dbReference type="ChEBI" id="CHEBI:15378"/>
        <dbReference type="ChEBI" id="CHEBI:15901"/>
        <dbReference type="ChEBI" id="CHEBI:17568"/>
        <dbReference type="ChEBI" id="CHEBI:57540"/>
        <dbReference type="ChEBI" id="CHEBI:57945"/>
        <dbReference type="EC" id="1.3.1.1"/>
    </reaction>
</comment>
<dbReference type="InterPro" id="IPR023753">
    <property type="entry name" value="FAD/NAD-binding_dom"/>
</dbReference>
<keyword evidence="3" id="KW-0288">FMN</keyword>
<evidence type="ECO:0000256" key="1">
    <source>
        <dbReference type="ARBA" id="ARBA00001917"/>
    </source>
</evidence>
<evidence type="ECO:0000313" key="13">
    <source>
        <dbReference type="EMBL" id="MET1491490.1"/>
    </source>
</evidence>
<evidence type="ECO:0000256" key="11">
    <source>
        <dbReference type="ARBA" id="ARBA00049728"/>
    </source>
</evidence>
<proteinExistence type="predicted"/>
<organism evidence="13 14">
    <name type="scientific">Uliginosibacterium paludis</name>
    <dbReference type="NCBI Taxonomy" id="1615952"/>
    <lineage>
        <taxon>Bacteria</taxon>
        <taxon>Pseudomonadati</taxon>
        <taxon>Pseudomonadota</taxon>
        <taxon>Betaproteobacteria</taxon>
        <taxon>Rhodocyclales</taxon>
        <taxon>Zoogloeaceae</taxon>
        <taxon>Uliginosibacterium</taxon>
    </lineage>
</organism>
<dbReference type="PROSITE" id="PS51379">
    <property type="entry name" value="4FE4S_FER_2"/>
    <property type="match status" value="1"/>
</dbReference>
<evidence type="ECO:0000256" key="2">
    <source>
        <dbReference type="ARBA" id="ARBA00022630"/>
    </source>
</evidence>
<dbReference type="PANTHER" id="PTHR43073:SF2">
    <property type="entry name" value="DIHYDROPYRIMIDINE DEHYDROGENASE [NADP(+)]"/>
    <property type="match status" value="1"/>
</dbReference>
<dbReference type="SUPFAM" id="SSF46548">
    <property type="entry name" value="alpha-helical ferredoxin"/>
    <property type="match status" value="1"/>
</dbReference>
<evidence type="ECO:0000259" key="12">
    <source>
        <dbReference type="PROSITE" id="PS51379"/>
    </source>
</evidence>
<protein>
    <recommendedName>
        <fullName evidence="11">dihydrouracil dehydrogenase (NAD(+))</fullName>
        <ecNumber evidence="11">1.3.1.1</ecNumber>
    </recommendedName>
    <alternativeName>
        <fullName evidence="6">Dihydrothymine dehydrogenase</fullName>
    </alternativeName>
    <alternativeName>
        <fullName evidence="5">Dihydrouracil dehydrogenase</fullName>
    </alternativeName>
</protein>
<evidence type="ECO:0000256" key="10">
    <source>
        <dbReference type="ARBA" id="ARBA00049714"/>
    </source>
</evidence>
<dbReference type="Gene3D" id="3.50.50.60">
    <property type="entry name" value="FAD/NAD(P)-binding domain"/>
    <property type="match status" value="2"/>
</dbReference>
<comment type="function">
    <text evidence="9">Involved in pyrimidine base degradation. Catalyzes physiologically the reduction of uracil to 5,6-dihydrouracil (DHU) by using NADH as a specific cosubstrate. It also catalyzes the reverse reaction and the reduction of thymine to 5,6-dihydrothymine (DHT).</text>
</comment>
<comment type="caution">
    <text evidence="13">The sequence shown here is derived from an EMBL/GenBank/DDBJ whole genome shotgun (WGS) entry which is preliminary data.</text>
</comment>
<dbReference type="PRINTS" id="PR00469">
    <property type="entry name" value="PNDRDTASEII"/>
</dbReference>
<dbReference type="SUPFAM" id="SSF51971">
    <property type="entry name" value="Nucleotide-binding domain"/>
    <property type="match status" value="2"/>
</dbReference>
<keyword evidence="14" id="KW-1185">Reference proteome</keyword>
<feature type="domain" description="4Fe-4S ferredoxin-type" evidence="12">
    <location>
        <begin position="40"/>
        <end position="73"/>
    </location>
</feature>
<evidence type="ECO:0000256" key="8">
    <source>
        <dbReference type="ARBA" id="ARBA00048792"/>
    </source>
</evidence>
<comment type="cofactor">
    <cofactor evidence="1">
        <name>FMN</name>
        <dbReference type="ChEBI" id="CHEBI:58210"/>
    </cofactor>
</comment>
<dbReference type="InterPro" id="IPR009051">
    <property type="entry name" value="Helical_ferredxn"/>
</dbReference>
<evidence type="ECO:0000256" key="6">
    <source>
        <dbReference type="ARBA" id="ARBA00032722"/>
    </source>
</evidence>
<dbReference type="InterPro" id="IPR028261">
    <property type="entry name" value="DPD_II"/>
</dbReference>
<evidence type="ECO:0000256" key="3">
    <source>
        <dbReference type="ARBA" id="ARBA00022643"/>
    </source>
</evidence>
<accession>A0ABV2CU92</accession>
<dbReference type="PRINTS" id="PR00368">
    <property type="entry name" value="FADPNR"/>
</dbReference>
<dbReference type="Pfam" id="PF07992">
    <property type="entry name" value="Pyr_redox_2"/>
    <property type="match status" value="1"/>
</dbReference>
<evidence type="ECO:0000313" key="14">
    <source>
        <dbReference type="Proteomes" id="UP001548590"/>
    </source>
</evidence>
<evidence type="ECO:0000256" key="4">
    <source>
        <dbReference type="ARBA" id="ARBA00023002"/>
    </source>
</evidence>
<gene>
    <name evidence="13" type="ORF">ABVT11_16750</name>
</gene>
<dbReference type="InterPro" id="IPR017896">
    <property type="entry name" value="4Fe4S_Fe-S-bd"/>
</dbReference>
<name>A0ABV2CU92_9RHOO</name>
<dbReference type="InterPro" id="IPR036188">
    <property type="entry name" value="FAD/NAD-bd_sf"/>
</dbReference>
<comment type="subunit">
    <text evidence="10">Heterotetramer of 2 PreA and 2 PreT subunits.</text>
</comment>
<evidence type="ECO:0000256" key="5">
    <source>
        <dbReference type="ARBA" id="ARBA00030119"/>
    </source>
</evidence>
<dbReference type="Gene3D" id="1.10.1060.10">
    <property type="entry name" value="Alpha-helical ferredoxin"/>
    <property type="match status" value="1"/>
</dbReference>
<dbReference type="EMBL" id="JBEWLZ010000012">
    <property type="protein sequence ID" value="MET1491490.1"/>
    <property type="molecule type" value="Genomic_DNA"/>
</dbReference>